<feature type="binding site" evidence="12">
    <location>
        <begin position="82"/>
        <end position="84"/>
    </location>
    <ligand>
        <name>L-histidine</name>
        <dbReference type="ChEBI" id="CHEBI:57595"/>
    </ligand>
</feature>
<keyword evidence="9 11" id="KW-0030">Aminoacyl-tRNA synthetase</keyword>
<comment type="catalytic activity">
    <reaction evidence="10 11">
        <text>tRNA(His) + L-histidine + ATP = L-histidyl-tRNA(His) + AMP + diphosphate + H(+)</text>
        <dbReference type="Rhea" id="RHEA:17313"/>
        <dbReference type="Rhea" id="RHEA-COMP:9665"/>
        <dbReference type="Rhea" id="RHEA-COMP:9689"/>
        <dbReference type="ChEBI" id="CHEBI:15378"/>
        <dbReference type="ChEBI" id="CHEBI:30616"/>
        <dbReference type="ChEBI" id="CHEBI:33019"/>
        <dbReference type="ChEBI" id="CHEBI:57595"/>
        <dbReference type="ChEBI" id="CHEBI:78442"/>
        <dbReference type="ChEBI" id="CHEBI:78527"/>
        <dbReference type="ChEBI" id="CHEBI:456215"/>
        <dbReference type="EC" id="6.1.1.21"/>
    </reaction>
</comment>
<dbReference type="RefSeq" id="WP_136131354.1">
    <property type="nucleotide sequence ID" value="NZ_PDKS01000001.1"/>
</dbReference>
<evidence type="ECO:0000256" key="1">
    <source>
        <dbReference type="ARBA" id="ARBA00004496"/>
    </source>
</evidence>
<evidence type="ECO:0000256" key="2">
    <source>
        <dbReference type="ARBA" id="ARBA00008226"/>
    </source>
</evidence>
<dbReference type="EC" id="6.1.1.21" evidence="11"/>
<evidence type="ECO:0000313" key="15">
    <source>
        <dbReference type="Proteomes" id="UP000296034"/>
    </source>
</evidence>
<dbReference type="InterPro" id="IPR006195">
    <property type="entry name" value="aa-tRNA-synth_II"/>
</dbReference>
<evidence type="ECO:0000259" key="13">
    <source>
        <dbReference type="PROSITE" id="PS50862"/>
    </source>
</evidence>
<proteinExistence type="inferred from homology"/>
<evidence type="ECO:0000256" key="12">
    <source>
        <dbReference type="PIRSR" id="PIRSR001549-1"/>
    </source>
</evidence>
<dbReference type="InterPro" id="IPR015807">
    <property type="entry name" value="His-tRNA-ligase"/>
</dbReference>
<dbReference type="InterPro" id="IPR041715">
    <property type="entry name" value="HisRS-like_core"/>
</dbReference>
<feature type="binding site" evidence="12">
    <location>
        <position position="112"/>
    </location>
    <ligand>
        <name>L-histidine</name>
        <dbReference type="ChEBI" id="CHEBI:57595"/>
    </ligand>
</feature>
<dbReference type="Gene3D" id="3.30.930.10">
    <property type="entry name" value="Bira Bifunctional Protein, Domain 2"/>
    <property type="match status" value="1"/>
</dbReference>
<evidence type="ECO:0000313" key="14">
    <source>
        <dbReference type="EMBL" id="PPI87604.1"/>
    </source>
</evidence>
<feature type="binding site" evidence="12">
    <location>
        <begin position="262"/>
        <end position="263"/>
    </location>
    <ligand>
        <name>L-histidine</name>
        <dbReference type="ChEBI" id="CHEBI:57595"/>
    </ligand>
</feature>
<dbReference type="Proteomes" id="UP000296034">
    <property type="component" value="Unassembled WGS sequence"/>
</dbReference>
<dbReference type="PROSITE" id="PS50862">
    <property type="entry name" value="AA_TRNA_LIGASE_II"/>
    <property type="match status" value="1"/>
</dbReference>
<comment type="similarity">
    <text evidence="2 11">Belongs to the class-II aminoacyl-tRNA synthetase family.</text>
</comment>
<dbReference type="GO" id="GO:0004821">
    <property type="term" value="F:histidine-tRNA ligase activity"/>
    <property type="evidence" value="ECO:0007669"/>
    <property type="project" value="UniProtKB-UniRule"/>
</dbReference>
<keyword evidence="7 11" id="KW-0067">ATP-binding</keyword>
<dbReference type="SUPFAM" id="SSF55681">
    <property type="entry name" value="Class II aaRS and biotin synthetases"/>
    <property type="match status" value="1"/>
</dbReference>
<evidence type="ECO:0000256" key="7">
    <source>
        <dbReference type="ARBA" id="ARBA00022840"/>
    </source>
</evidence>
<evidence type="ECO:0000256" key="11">
    <source>
        <dbReference type="HAMAP-Rule" id="MF_00127"/>
    </source>
</evidence>
<keyword evidence="8 11" id="KW-0648">Protein biosynthesis</keyword>
<dbReference type="GO" id="GO:0005737">
    <property type="term" value="C:cytoplasm"/>
    <property type="evidence" value="ECO:0007669"/>
    <property type="project" value="UniProtKB-SubCell"/>
</dbReference>
<dbReference type="EMBL" id="PDKS01000001">
    <property type="protein sequence ID" value="PPI87604.1"/>
    <property type="molecule type" value="Genomic_DNA"/>
</dbReference>
<evidence type="ECO:0000256" key="10">
    <source>
        <dbReference type="ARBA" id="ARBA00047639"/>
    </source>
</evidence>
<dbReference type="InterPro" id="IPR004154">
    <property type="entry name" value="Anticodon-bd"/>
</dbReference>
<dbReference type="InterPro" id="IPR036621">
    <property type="entry name" value="Anticodon-bd_dom_sf"/>
</dbReference>
<comment type="caution">
    <text evidence="14">The sequence shown here is derived from an EMBL/GenBank/DDBJ whole genome shotgun (WGS) entry which is preliminary data.</text>
</comment>
<evidence type="ECO:0000256" key="8">
    <source>
        <dbReference type="ARBA" id="ARBA00022917"/>
    </source>
</evidence>
<dbReference type="PANTHER" id="PTHR43707:SF1">
    <property type="entry name" value="HISTIDINE--TRNA LIGASE, MITOCHONDRIAL-RELATED"/>
    <property type="match status" value="1"/>
</dbReference>
<sequence>MKNIQSVRGMKDYLPDNVLIWQQVENILKNILNSYGYKEIRLPIIEHVALYNRTIGEVTDLVEKEMYNFTDRNGDSLVLRPEGTAGCVRSSIEHGLIYNQEQRLWYMGPMFRHERPQCGRYRQFHQIGVEVFGLEGPDIDVELIMINIRLWKALGLDKYIRLEINSLGSLDSCNNYRKVLIGFLEKHKNLLDENCKRRMYTNPMRVLDSKNPNIKCLMEYAPKISNYIDNDSRTHFKELCNLLDKLNISYKVNHHLVRGLDYYNRTVIEWISDFLGAQGTVCGGGRYDDLVKQLSSYSTPAIGFAIGMERLVLLVETLNPNFKLRNRCNFDVHIITKSKDIKVIALDLTEKLRDAMPEFTFITTFRDSSVKKQITRAIKKGATIILILGENASNLNQVTIKDLRNGKQQTISILDILSTLKFLLK</sequence>
<keyword evidence="5 11" id="KW-0436">Ligase</keyword>
<dbReference type="Gene3D" id="3.40.50.800">
    <property type="entry name" value="Anticodon-binding domain"/>
    <property type="match status" value="1"/>
</dbReference>
<name>A0A2P5SZ41_9GAMM</name>
<dbReference type="HAMAP" id="MF_00127">
    <property type="entry name" value="His_tRNA_synth"/>
    <property type="match status" value="1"/>
</dbReference>
<evidence type="ECO:0000256" key="6">
    <source>
        <dbReference type="ARBA" id="ARBA00022741"/>
    </source>
</evidence>
<dbReference type="NCBIfam" id="TIGR00442">
    <property type="entry name" value="hisS"/>
    <property type="match status" value="1"/>
</dbReference>
<dbReference type="InterPro" id="IPR004516">
    <property type="entry name" value="HisRS/HisZ"/>
</dbReference>
<organism evidence="14 15">
    <name type="scientific">Candidatus Pantoea edessiphila</name>
    <dbReference type="NCBI Taxonomy" id="2044610"/>
    <lineage>
        <taxon>Bacteria</taxon>
        <taxon>Pseudomonadati</taxon>
        <taxon>Pseudomonadota</taxon>
        <taxon>Gammaproteobacteria</taxon>
        <taxon>Enterobacterales</taxon>
        <taxon>Erwiniaceae</taxon>
        <taxon>Pantoea</taxon>
    </lineage>
</organism>
<dbReference type="PIRSF" id="PIRSF001549">
    <property type="entry name" value="His-tRNA_synth"/>
    <property type="match status" value="1"/>
</dbReference>
<gene>
    <name evidence="11" type="primary">hisS</name>
    <name evidence="14" type="ORF">CRV11_00235</name>
</gene>
<protein>
    <recommendedName>
        <fullName evidence="11">Histidine--tRNA ligase</fullName>
        <ecNumber evidence="11">6.1.1.21</ecNumber>
    </recommendedName>
    <alternativeName>
        <fullName evidence="11">Histidyl-tRNA synthetase</fullName>
        <shortName evidence="11">HisRS</shortName>
    </alternativeName>
</protein>
<dbReference type="FunFam" id="3.30.930.10:FF:000005">
    <property type="entry name" value="Histidine--tRNA ligase"/>
    <property type="match status" value="1"/>
</dbReference>
<keyword evidence="6 11" id="KW-0547">Nucleotide-binding</keyword>
<feature type="binding site" evidence="12">
    <location>
        <position position="126"/>
    </location>
    <ligand>
        <name>L-histidine</name>
        <dbReference type="ChEBI" id="CHEBI:57595"/>
    </ligand>
</feature>
<comment type="subcellular location">
    <subcellularLocation>
        <location evidence="1 11">Cytoplasm</location>
    </subcellularLocation>
</comment>
<feature type="binding site" evidence="12">
    <location>
        <position position="258"/>
    </location>
    <ligand>
        <name>L-histidine</name>
        <dbReference type="ChEBI" id="CHEBI:57595"/>
    </ligand>
</feature>
<dbReference type="CDD" id="cd00773">
    <property type="entry name" value="HisRS-like_core"/>
    <property type="match status" value="1"/>
</dbReference>
<evidence type="ECO:0000256" key="5">
    <source>
        <dbReference type="ARBA" id="ARBA00022598"/>
    </source>
</evidence>
<dbReference type="SUPFAM" id="SSF52954">
    <property type="entry name" value="Class II aaRS ABD-related"/>
    <property type="match status" value="1"/>
</dbReference>
<dbReference type="Pfam" id="PF13393">
    <property type="entry name" value="tRNA-synt_His"/>
    <property type="match status" value="1"/>
</dbReference>
<dbReference type="AlphaFoldDB" id="A0A2P5SZ41"/>
<dbReference type="Pfam" id="PF03129">
    <property type="entry name" value="HGTP_anticodon"/>
    <property type="match status" value="1"/>
</dbReference>
<feature type="binding site" evidence="12">
    <location>
        <position position="130"/>
    </location>
    <ligand>
        <name>L-histidine</name>
        <dbReference type="ChEBI" id="CHEBI:57595"/>
    </ligand>
</feature>
<accession>A0A2P5SZ41</accession>
<dbReference type="OrthoDB" id="9800814at2"/>
<evidence type="ECO:0000256" key="4">
    <source>
        <dbReference type="ARBA" id="ARBA00022490"/>
    </source>
</evidence>
<dbReference type="GO" id="GO:0005524">
    <property type="term" value="F:ATP binding"/>
    <property type="evidence" value="ECO:0007669"/>
    <property type="project" value="UniProtKB-UniRule"/>
</dbReference>
<comment type="subunit">
    <text evidence="3 11">Homodimer.</text>
</comment>
<reference evidence="14 15" key="1">
    <citation type="journal article" date="2018" name="Genome Biol. Evol.">
        <title>Cladogenesis and Genomic Streamlining in Extracellular Endosymbionts of Tropical Stink Bugs.</title>
        <authorList>
            <person name="Otero-Bravo A."/>
            <person name="Goffredi S."/>
            <person name="Sabree Z.L."/>
        </authorList>
    </citation>
    <scope>NUCLEOTIDE SEQUENCE [LARGE SCALE GENOMIC DNA]</scope>
    <source>
        <strain evidence="14 15">SoET</strain>
    </source>
</reference>
<feature type="domain" description="Aminoacyl-transfer RNA synthetases class-II family profile" evidence="13">
    <location>
        <begin position="1"/>
        <end position="315"/>
    </location>
</feature>
<dbReference type="GO" id="GO:0006427">
    <property type="term" value="P:histidyl-tRNA aminoacylation"/>
    <property type="evidence" value="ECO:0007669"/>
    <property type="project" value="UniProtKB-UniRule"/>
</dbReference>
<evidence type="ECO:0000256" key="3">
    <source>
        <dbReference type="ARBA" id="ARBA00011738"/>
    </source>
</evidence>
<dbReference type="PANTHER" id="PTHR43707">
    <property type="entry name" value="HISTIDYL-TRNA SYNTHETASE"/>
    <property type="match status" value="1"/>
</dbReference>
<keyword evidence="4 11" id="KW-0963">Cytoplasm</keyword>
<dbReference type="InterPro" id="IPR045864">
    <property type="entry name" value="aa-tRNA-synth_II/BPL/LPL"/>
</dbReference>
<evidence type="ECO:0000256" key="9">
    <source>
        <dbReference type="ARBA" id="ARBA00023146"/>
    </source>
</evidence>